<dbReference type="Gene3D" id="1.10.472.10">
    <property type="entry name" value="Cyclin-like"/>
    <property type="match status" value="1"/>
</dbReference>
<feature type="compositionally biased region" description="Acidic residues" evidence="1">
    <location>
        <begin position="616"/>
        <end position="633"/>
    </location>
</feature>
<feature type="compositionally biased region" description="Acidic residues" evidence="1">
    <location>
        <begin position="538"/>
        <end position="566"/>
    </location>
</feature>
<evidence type="ECO:0000313" key="3">
    <source>
        <dbReference type="EMBL" id="CEM10031.1"/>
    </source>
</evidence>
<proteinExistence type="predicted"/>
<feature type="region of interest" description="Disordered" evidence="1">
    <location>
        <begin position="517"/>
        <end position="644"/>
    </location>
</feature>
<organism evidence="3 4">
    <name type="scientific">Vitrella brassicaformis (strain CCMP3155)</name>
    <dbReference type="NCBI Taxonomy" id="1169540"/>
    <lineage>
        <taxon>Eukaryota</taxon>
        <taxon>Sar</taxon>
        <taxon>Alveolata</taxon>
        <taxon>Colpodellida</taxon>
        <taxon>Vitrellaceae</taxon>
        <taxon>Vitrella</taxon>
    </lineage>
</organism>
<dbReference type="InterPro" id="IPR036915">
    <property type="entry name" value="Cyclin-like_sf"/>
</dbReference>
<dbReference type="EMBL" id="CDMY01000399">
    <property type="protein sequence ID" value="CEM10031.1"/>
    <property type="molecule type" value="Genomic_DNA"/>
</dbReference>
<accession>A0A0G4FAV9</accession>
<dbReference type="InterPro" id="IPR004367">
    <property type="entry name" value="Cyclin_C-dom"/>
</dbReference>
<dbReference type="AlphaFoldDB" id="A0A0G4FAV9"/>
<feature type="domain" description="Cyclin C-terminal" evidence="2">
    <location>
        <begin position="32"/>
        <end position="149"/>
    </location>
</feature>
<dbReference type="InParanoid" id="A0A0G4FAV9"/>
<dbReference type="Proteomes" id="UP000041254">
    <property type="component" value="Unassembled WGS sequence"/>
</dbReference>
<dbReference type="SUPFAM" id="SSF47954">
    <property type="entry name" value="Cyclin-like"/>
    <property type="match status" value="1"/>
</dbReference>
<feature type="compositionally biased region" description="Low complexity" evidence="1">
    <location>
        <begin position="155"/>
        <end position="165"/>
    </location>
</feature>
<sequence>MDDMPVDPPHTQAQVVGRVAADSSECGVECVERLFTAAGMDTHGRLFSFAKYLMFLSMCDVDLAACDVHLLAATAVYITRKTNQKQIAGGIWSAPLVAESSVSESALESSMTTLRMQRLMWGDTQTTKGIVTDAVDELFASPDRHGVASTRSHPQQEQQQQQQQQGGSQKHPLAHLFAEDRCRIPDISTTLQLRAAARDIRDAFSSDQLRSRVDNSLSRDGDGINTPQLQQLVRFDPSLGMGELMAAVWIAEEGGRWDETREVLQWASQCGCCTLPVNLTADDINTHANKTAYGSVARVLAQLVVVGRHIDLGDGSCLQICRHANGEVRAIKDQPGFRLAINPPLAAHHLYQQHRQQHDPPVRSSIFYRSGTGGWVSTGFPTIYVSLSSFAKRMINQHFCSTPQTNRTSISLNRRVGGGRLDGLLTQSPHTPVAGCTTTRSWEDGIGEVRVLVLTNSSHNFVAWIVISEWGDGTVDVCVATTEAPAAGVSGAFKDRFPVTTRLARVALGRVAPYVFDGQVDDDNDDDDDSDGHGGGWDDMDDDSDGEDSGAEEDNDEGDGDNDDDSYSGGDGNGGNESDGMDDGSGGAPYVFDGRVDNDSYDDDSDDDGHRGGGWDDMDVDSGVEDAPAEEDNQNGGGDGNASL</sequence>
<feature type="compositionally biased region" description="Gly residues" evidence="1">
    <location>
        <begin position="635"/>
        <end position="644"/>
    </location>
</feature>
<dbReference type="Pfam" id="PF02984">
    <property type="entry name" value="Cyclin_C"/>
    <property type="match status" value="1"/>
</dbReference>
<feature type="region of interest" description="Disordered" evidence="1">
    <location>
        <begin position="144"/>
        <end position="171"/>
    </location>
</feature>
<evidence type="ECO:0000256" key="1">
    <source>
        <dbReference type="SAM" id="MobiDB-lite"/>
    </source>
</evidence>
<protein>
    <recommendedName>
        <fullName evidence="2">Cyclin C-terminal domain-containing protein</fullName>
    </recommendedName>
</protein>
<gene>
    <name evidence="3" type="ORF">Vbra_8987</name>
</gene>
<name>A0A0G4FAV9_VITBC</name>
<reference evidence="3 4" key="1">
    <citation type="submission" date="2014-11" db="EMBL/GenBank/DDBJ databases">
        <authorList>
            <person name="Zhu J."/>
            <person name="Qi W."/>
            <person name="Song R."/>
        </authorList>
    </citation>
    <scope>NUCLEOTIDE SEQUENCE [LARGE SCALE GENOMIC DNA]</scope>
</reference>
<feature type="compositionally biased region" description="Gly residues" evidence="1">
    <location>
        <begin position="569"/>
        <end position="587"/>
    </location>
</feature>
<evidence type="ECO:0000259" key="2">
    <source>
        <dbReference type="Pfam" id="PF02984"/>
    </source>
</evidence>
<dbReference type="PhylomeDB" id="A0A0G4FAV9"/>
<dbReference type="VEuPathDB" id="CryptoDB:Vbra_8987"/>
<keyword evidence="4" id="KW-1185">Reference proteome</keyword>
<feature type="compositionally biased region" description="Acidic residues" evidence="1">
    <location>
        <begin position="519"/>
        <end position="530"/>
    </location>
</feature>
<evidence type="ECO:0000313" key="4">
    <source>
        <dbReference type="Proteomes" id="UP000041254"/>
    </source>
</evidence>